<name>A0A220VBV7_9GAMM</name>
<dbReference type="OrthoDB" id="9801773at2"/>
<dbReference type="PANTHER" id="PTHR11092:SF0">
    <property type="entry name" value="EPIMERASE FAMILY PROTEIN SDR39U1"/>
    <property type="match status" value="1"/>
</dbReference>
<evidence type="ECO:0000259" key="3">
    <source>
        <dbReference type="Pfam" id="PF08338"/>
    </source>
</evidence>
<dbReference type="PANTHER" id="PTHR11092">
    <property type="entry name" value="SUGAR NUCLEOTIDE EPIMERASE RELATED"/>
    <property type="match status" value="1"/>
</dbReference>
<evidence type="ECO:0000313" key="4">
    <source>
        <dbReference type="EMBL" id="ASK77761.1"/>
    </source>
</evidence>
<organism evidence="4 5">
    <name type="scientific">Paraphotobacterium marinum</name>
    <dbReference type="NCBI Taxonomy" id="1755811"/>
    <lineage>
        <taxon>Bacteria</taxon>
        <taxon>Pseudomonadati</taxon>
        <taxon>Pseudomonadota</taxon>
        <taxon>Gammaproteobacteria</taxon>
        <taxon>Vibrionales</taxon>
        <taxon>Vibrionaceae</taxon>
        <taxon>Paraphotobacterium</taxon>
    </lineage>
</organism>
<dbReference type="InterPro" id="IPR013549">
    <property type="entry name" value="DUF1731"/>
</dbReference>
<evidence type="ECO:0000256" key="1">
    <source>
        <dbReference type="ARBA" id="ARBA00009353"/>
    </source>
</evidence>
<accession>A0A220VBV7</accession>
<dbReference type="RefSeq" id="WP_089072671.1">
    <property type="nucleotide sequence ID" value="NZ_CBCSAM010000007.1"/>
</dbReference>
<keyword evidence="5" id="KW-1185">Reference proteome</keyword>
<dbReference type="Pfam" id="PF08338">
    <property type="entry name" value="DUF1731"/>
    <property type="match status" value="1"/>
</dbReference>
<reference evidence="4 5" key="1">
    <citation type="journal article" date="2016" name="Int. J. Syst. Evol. Microbiol.">
        <title>Paraphotobacterium marinum gen. nov., sp. nov., a member of the family Vibrionaceae, isolated from surface seawater.</title>
        <authorList>
            <person name="Huang Z."/>
            <person name="Dong C."/>
            <person name="Shao Z."/>
        </authorList>
    </citation>
    <scope>NUCLEOTIDE SEQUENCE [LARGE SCALE GENOMIC DNA]</scope>
    <source>
        <strain evidence="4 5">NSCS20N07D</strain>
    </source>
</reference>
<feature type="domain" description="DUF1731" evidence="3">
    <location>
        <begin position="249"/>
        <end position="294"/>
    </location>
</feature>
<dbReference type="EMBL" id="CP022355">
    <property type="protein sequence ID" value="ASK77761.1"/>
    <property type="molecule type" value="Genomic_DNA"/>
</dbReference>
<dbReference type="SUPFAM" id="SSF51735">
    <property type="entry name" value="NAD(P)-binding Rossmann-fold domains"/>
    <property type="match status" value="1"/>
</dbReference>
<evidence type="ECO:0000259" key="2">
    <source>
        <dbReference type="Pfam" id="PF01370"/>
    </source>
</evidence>
<proteinExistence type="inferred from homology"/>
<dbReference type="InterPro" id="IPR010099">
    <property type="entry name" value="SDR39U1"/>
</dbReference>
<comment type="similarity">
    <text evidence="1">Belongs to the NAD(P)-dependent epimerase/dehydratase family. SDR39U1 subfamily.</text>
</comment>
<dbReference type="NCBIfam" id="TIGR01777">
    <property type="entry name" value="yfcH"/>
    <property type="match status" value="1"/>
</dbReference>
<gene>
    <name evidence="4" type="ORF">CF386_00995</name>
</gene>
<dbReference type="Gene3D" id="3.40.50.720">
    <property type="entry name" value="NAD(P)-binding Rossmann-like Domain"/>
    <property type="match status" value="1"/>
</dbReference>
<dbReference type="AlphaFoldDB" id="A0A220VBV7"/>
<dbReference type="Proteomes" id="UP000242175">
    <property type="component" value="Chromosome large"/>
</dbReference>
<dbReference type="InterPro" id="IPR036291">
    <property type="entry name" value="NAD(P)-bd_dom_sf"/>
</dbReference>
<sequence>MRLLITGGTGLIGEKIIKNKQFTEVTILSRQIKKDHSHFHYINKLSELNDLDNFDIVINLAGEPIVDKRWTKKQKIVIKESRFNTTEKIVQLFHASKTPPKIFISGSAIGVYPSNINQDITENFNFDDINYFDFPMSLCKEWEKIANQVNNKNTRIITLRTGIVLSTEKGALKKMLPAFKLNLGGPLSNGQQFISWIDISDLINAIFFMINNDLINGPVNLTAPNPVTNNDFSKALSSTLNKKNLLRLPSIILKLLMGESSQLLLEGHKVMPDKLTQNGFHFQYDTIDKSLSHLIKKQKV</sequence>
<dbReference type="Pfam" id="PF01370">
    <property type="entry name" value="Epimerase"/>
    <property type="match status" value="1"/>
</dbReference>
<evidence type="ECO:0000313" key="5">
    <source>
        <dbReference type="Proteomes" id="UP000242175"/>
    </source>
</evidence>
<feature type="domain" description="NAD-dependent epimerase/dehydratase" evidence="2">
    <location>
        <begin position="4"/>
        <end position="212"/>
    </location>
</feature>
<dbReference type="KEGG" id="pmai:CF386_00995"/>
<protein>
    <submittedName>
        <fullName evidence="4">TIGR01777 family protein</fullName>
    </submittedName>
</protein>
<dbReference type="InterPro" id="IPR001509">
    <property type="entry name" value="Epimerase_deHydtase"/>
</dbReference>